<sequence>MKISEPKKSPANKVQRRKSDIISDLISQTMALISPKPKNKSGNLSKSQSLSESNLSRNHKTLHKSPRSKSSKSDLNQKSIKVINKIQRMQEKKILEHNSNESFELEMPLPKNIKLEPKSKVQTSTKSELGEGRDLSSDNSDPEMPLPKNIKTEPKPESNRGNDSSNESSDVEMPRPFSIKIESNLRKKNNYERSSDINKKEESKQQNHQKAREKVNGHGDLSSDSSDVEMPLPKKLKTEPEIGRSSMEKLPLNDDSSARNIPEKVESSSGSFDPEVPLSKKRKVDPQQHEKNVNSPNMLLNDGYDIEVPNQSMEMPVPVLTWKEKLQLKHPEIGTEQKMDVNVTNSDSYALILIPKTVNPQSLLNRKCNFNKQTVIKLNDKNYVFEPMPKEPDPILVNANGPRLLQIQKTIYLREFVPPLTMNEEMNAPVTEYVTLPSEIKVRHPLFGISYKKKLKLDKSINNKLQEAVALKSKAEQKELKKRKKKKEHGGIEETVLDIFNSISTSDTLAPLDSESYPSNYSESKYKGMDSDNGSSKKKRRSKQNTSALESSQDSSLGHHKKHKNNNDVFIKSETISD</sequence>
<dbReference type="AlphaFoldDB" id="A0ABD1EKB7"/>
<feature type="compositionally biased region" description="Polar residues" evidence="2">
    <location>
        <begin position="544"/>
        <end position="556"/>
    </location>
</feature>
<reference evidence="3 4" key="1">
    <citation type="submission" date="2024-05" db="EMBL/GenBank/DDBJ databases">
        <title>Genetic variation in Jamaican populations of the coffee berry borer (Hypothenemus hampei).</title>
        <authorList>
            <person name="Errbii M."/>
            <person name="Myrie A."/>
        </authorList>
    </citation>
    <scope>NUCLEOTIDE SEQUENCE [LARGE SCALE GENOMIC DNA]</scope>
    <source>
        <strain evidence="3">JA-Hopewell-2020-01-JO</strain>
        <tissue evidence="3">Whole body</tissue>
    </source>
</reference>
<feature type="coiled-coil region" evidence="1">
    <location>
        <begin position="461"/>
        <end position="488"/>
    </location>
</feature>
<dbReference type="Proteomes" id="UP001566132">
    <property type="component" value="Unassembled WGS sequence"/>
</dbReference>
<gene>
    <name evidence="3" type="ORF">ABEB36_010573</name>
</gene>
<feature type="compositionally biased region" description="Basic and acidic residues" evidence="2">
    <location>
        <begin position="183"/>
        <end position="217"/>
    </location>
</feature>
<keyword evidence="4" id="KW-1185">Reference proteome</keyword>
<organism evidence="3 4">
    <name type="scientific">Hypothenemus hampei</name>
    <name type="common">Coffee berry borer</name>
    <dbReference type="NCBI Taxonomy" id="57062"/>
    <lineage>
        <taxon>Eukaryota</taxon>
        <taxon>Metazoa</taxon>
        <taxon>Ecdysozoa</taxon>
        <taxon>Arthropoda</taxon>
        <taxon>Hexapoda</taxon>
        <taxon>Insecta</taxon>
        <taxon>Pterygota</taxon>
        <taxon>Neoptera</taxon>
        <taxon>Endopterygota</taxon>
        <taxon>Coleoptera</taxon>
        <taxon>Polyphaga</taxon>
        <taxon>Cucujiformia</taxon>
        <taxon>Curculionidae</taxon>
        <taxon>Scolytinae</taxon>
        <taxon>Hypothenemus</taxon>
    </lineage>
</organism>
<evidence type="ECO:0000313" key="4">
    <source>
        <dbReference type="Proteomes" id="UP001566132"/>
    </source>
</evidence>
<evidence type="ECO:0000256" key="2">
    <source>
        <dbReference type="SAM" id="MobiDB-lite"/>
    </source>
</evidence>
<name>A0ABD1EKB7_HYPHA</name>
<evidence type="ECO:0000256" key="1">
    <source>
        <dbReference type="SAM" id="Coils"/>
    </source>
</evidence>
<protein>
    <submittedName>
        <fullName evidence="3">Uncharacterized protein</fullName>
    </submittedName>
</protein>
<proteinExistence type="predicted"/>
<accession>A0ABD1EKB7</accession>
<feature type="compositionally biased region" description="Basic and acidic residues" evidence="2">
    <location>
        <begin position="88"/>
        <end position="99"/>
    </location>
</feature>
<feature type="region of interest" description="Disordered" evidence="2">
    <location>
        <begin position="511"/>
        <end position="578"/>
    </location>
</feature>
<feature type="region of interest" description="Disordered" evidence="2">
    <location>
        <begin position="1"/>
        <end position="298"/>
    </location>
</feature>
<comment type="caution">
    <text evidence="3">The sequence shown here is derived from an EMBL/GenBank/DDBJ whole genome shotgun (WGS) entry which is preliminary data.</text>
</comment>
<feature type="compositionally biased region" description="Basic and acidic residues" evidence="2">
    <location>
        <begin position="150"/>
        <end position="160"/>
    </location>
</feature>
<feature type="compositionally biased region" description="Basic residues" evidence="2">
    <location>
        <begin position="57"/>
        <end position="70"/>
    </location>
</feature>
<feature type="compositionally biased region" description="Low complexity" evidence="2">
    <location>
        <begin position="40"/>
        <end position="56"/>
    </location>
</feature>
<keyword evidence="1" id="KW-0175">Coiled coil</keyword>
<evidence type="ECO:0000313" key="3">
    <source>
        <dbReference type="EMBL" id="KAL1495103.1"/>
    </source>
</evidence>
<dbReference type="EMBL" id="JBDJPC010000007">
    <property type="protein sequence ID" value="KAL1495103.1"/>
    <property type="molecule type" value="Genomic_DNA"/>
</dbReference>